<evidence type="ECO:0000313" key="3">
    <source>
        <dbReference type="Proteomes" id="UP001500889"/>
    </source>
</evidence>
<feature type="region of interest" description="Disordered" evidence="1">
    <location>
        <begin position="245"/>
        <end position="269"/>
    </location>
</feature>
<proteinExistence type="predicted"/>
<reference evidence="2 3" key="1">
    <citation type="submission" date="2024-02" db="EMBL/GenBank/DDBJ databases">
        <title>A chromosome-level genome assembly of Drosophila madeirensis, a fruit fly species endemic to Madeira island.</title>
        <authorList>
            <person name="Tomihara K."/>
            <person name="Llopart A."/>
            <person name="Yamamoto D."/>
        </authorList>
    </citation>
    <scope>NUCLEOTIDE SEQUENCE [LARGE SCALE GENOMIC DNA]</scope>
    <source>
        <strain evidence="2 3">RF1</strain>
    </source>
</reference>
<feature type="compositionally biased region" description="Polar residues" evidence="1">
    <location>
        <begin position="202"/>
        <end position="214"/>
    </location>
</feature>
<keyword evidence="3" id="KW-1185">Reference proteome</keyword>
<feature type="region of interest" description="Disordered" evidence="1">
    <location>
        <begin position="164"/>
        <end position="230"/>
    </location>
</feature>
<evidence type="ECO:0000256" key="1">
    <source>
        <dbReference type="SAM" id="MobiDB-lite"/>
    </source>
</evidence>
<dbReference type="EMBL" id="AP029267">
    <property type="protein sequence ID" value="BFG03817.1"/>
    <property type="molecule type" value="Genomic_DNA"/>
</dbReference>
<dbReference type="AlphaFoldDB" id="A0AAU9G845"/>
<name>A0AAU9G845_DROMD</name>
<dbReference type="Proteomes" id="UP001500889">
    <property type="component" value="Chromosome E"/>
</dbReference>
<sequence>MAGKSVQNIKTFGKIVPGSVESTAMGRGALPPPSILRRSLNATDGDSNCASAHCLVVPVRQKPLGAYMHLQSASPRAVGAAITPGISYAAAVENVVAAQQMANVKMAIPPRVRKQQKPCKTNRRATIDSNFTIFDEEPKPHLVMLYKKETPPVAKKKPIAERKTVQEVQQKKKQIAKVVPKQLKKPEQFFQKKQPKNAPQGEPQNEHQINSLNDSQDESQEFQSGETDSSGMELELYGARFQSTESEASFDSLPAPMDLPGANGQSNSPPEFTDCESYLSYHLHRLQQILAAQCSDTFWNKLPLTRKPVEDKPLNVQMNDRQFQRLDLEADAFLTQSRAMHQMWLHGNRPI</sequence>
<feature type="compositionally biased region" description="Polar residues" evidence="1">
    <location>
        <begin position="221"/>
        <end position="230"/>
    </location>
</feature>
<organism evidence="2 3">
    <name type="scientific">Drosophila madeirensis</name>
    <name type="common">Fruit fly</name>
    <dbReference type="NCBI Taxonomy" id="30013"/>
    <lineage>
        <taxon>Eukaryota</taxon>
        <taxon>Metazoa</taxon>
        <taxon>Ecdysozoa</taxon>
        <taxon>Arthropoda</taxon>
        <taxon>Hexapoda</taxon>
        <taxon>Insecta</taxon>
        <taxon>Pterygota</taxon>
        <taxon>Neoptera</taxon>
        <taxon>Endopterygota</taxon>
        <taxon>Diptera</taxon>
        <taxon>Brachycera</taxon>
        <taxon>Muscomorpha</taxon>
        <taxon>Ephydroidea</taxon>
        <taxon>Drosophilidae</taxon>
        <taxon>Drosophila</taxon>
        <taxon>Sophophora</taxon>
    </lineage>
</organism>
<protein>
    <submittedName>
        <fullName evidence="2">Uncharacterized protein</fullName>
    </submittedName>
</protein>
<accession>A0AAU9G845</accession>
<gene>
    <name evidence="2" type="ORF">DMAD_02951</name>
</gene>
<evidence type="ECO:0000313" key="2">
    <source>
        <dbReference type="EMBL" id="BFG03817.1"/>
    </source>
</evidence>